<dbReference type="Gene3D" id="3.40.640.10">
    <property type="entry name" value="Type I PLP-dependent aspartate aminotransferase-like (Major domain)"/>
    <property type="match status" value="1"/>
</dbReference>
<dbReference type="EC" id="4.4.1.8" evidence="9"/>
<evidence type="ECO:0000256" key="5">
    <source>
        <dbReference type="ARBA" id="ARBA00046315"/>
    </source>
</evidence>
<evidence type="ECO:0000256" key="3">
    <source>
        <dbReference type="ARBA" id="ARBA00022898"/>
    </source>
</evidence>
<evidence type="ECO:0000256" key="6">
    <source>
        <dbReference type="ARBA" id="ARBA00047517"/>
    </source>
</evidence>
<dbReference type="PROSITE" id="PS00868">
    <property type="entry name" value="CYS_MET_METAB_PP"/>
    <property type="match status" value="1"/>
</dbReference>
<keyword evidence="3 8" id="KW-0663">Pyridoxal phosphate</keyword>
<proteinExistence type="inferred from homology"/>
<keyword evidence="10" id="KW-1185">Reference proteome</keyword>
<evidence type="ECO:0000256" key="1">
    <source>
        <dbReference type="ARBA" id="ARBA00001933"/>
    </source>
</evidence>
<keyword evidence="4 9" id="KW-0456">Lyase</keyword>
<evidence type="ECO:0000313" key="9">
    <source>
        <dbReference type="EMBL" id="MBJ6120324.1"/>
    </source>
</evidence>
<comment type="cofactor">
    <cofactor evidence="1 8">
        <name>pyridoxal 5'-phosphate</name>
        <dbReference type="ChEBI" id="CHEBI:597326"/>
    </cofactor>
</comment>
<protein>
    <submittedName>
        <fullName evidence="9">Cystathionine beta-lyase</fullName>
        <ecNumber evidence="9">4.4.1.8</ecNumber>
    </submittedName>
</protein>
<comment type="similarity">
    <text evidence="2 8">Belongs to the trans-sulfuration enzymes family.</text>
</comment>
<organism evidence="9 10">
    <name type="scientific">Sphingomonas mollis</name>
    <dbReference type="NCBI Taxonomy" id="2795726"/>
    <lineage>
        <taxon>Bacteria</taxon>
        <taxon>Pseudomonadati</taxon>
        <taxon>Pseudomonadota</taxon>
        <taxon>Alphaproteobacteria</taxon>
        <taxon>Sphingomonadales</taxon>
        <taxon>Sphingomonadaceae</taxon>
        <taxon>Sphingomonas</taxon>
    </lineage>
</organism>
<comment type="catalytic activity">
    <reaction evidence="7">
        <text>an S-substituted L-cysteine + H2O = a thiol + pyruvate + NH4(+)</text>
        <dbReference type="Rhea" id="RHEA:18121"/>
        <dbReference type="ChEBI" id="CHEBI:15361"/>
        <dbReference type="ChEBI" id="CHEBI:15377"/>
        <dbReference type="ChEBI" id="CHEBI:28938"/>
        <dbReference type="ChEBI" id="CHEBI:29256"/>
        <dbReference type="ChEBI" id="CHEBI:58717"/>
        <dbReference type="EC" id="4.4.1.13"/>
    </reaction>
</comment>
<dbReference type="Pfam" id="PF01053">
    <property type="entry name" value="Cys_Met_Meta_PP"/>
    <property type="match status" value="1"/>
</dbReference>
<dbReference type="RefSeq" id="WP_199034084.1">
    <property type="nucleotide sequence ID" value="NZ_JAELXS010000001.1"/>
</dbReference>
<dbReference type="InterPro" id="IPR000277">
    <property type="entry name" value="Cys/Met-Metab_PyrdxlP-dep_enz"/>
</dbReference>
<dbReference type="PANTHER" id="PTHR43500">
    <property type="entry name" value="CYSTATHIONINE BETA-LYASE-RELATED"/>
    <property type="match status" value="1"/>
</dbReference>
<dbReference type="PANTHER" id="PTHR43500:SF1">
    <property type="entry name" value="CYSTATHIONINE BETA-LYASE-RELATED"/>
    <property type="match status" value="1"/>
</dbReference>
<dbReference type="PIRSF" id="PIRSF001434">
    <property type="entry name" value="CGS"/>
    <property type="match status" value="1"/>
</dbReference>
<dbReference type="InterPro" id="IPR015422">
    <property type="entry name" value="PyrdxlP-dep_Trfase_small"/>
</dbReference>
<dbReference type="InterPro" id="IPR054542">
    <property type="entry name" value="Cys_met_metab_PP"/>
</dbReference>
<evidence type="ECO:0000256" key="8">
    <source>
        <dbReference type="RuleBase" id="RU362118"/>
    </source>
</evidence>
<dbReference type="InterPro" id="IPR015424">
    <property type="entry name" value="PyrdxlP-dep_Trfase"/>
</dbReference>
<dbReference type="Gene3D" id="3.90.1150.10">
    <property type="entry name" value="Aspartate Aminotransferase, domain 1"/>
    <property type="match status" value="1"/>
</dbReference>
<comment type="caution">
    <text evidence="9">The sequence shown here is derived from an EMBL/GenBank/DDBJ whole genome shotgun (WGS) entry which is preliminary data.</text>
</comment>
<dbReference type="NCBIfam" id="TIGR01324">
    <property type="entry name" value="cysta_beta_ly_B"/>
    <property type="match status" value="1"/>
</dbReference>
<gene>
    <name evidence="9" type="primary">metC</name>
    <name evidence="9" type="ORF">JAO74_00815</name>
</gene>
<evidence type="ECO:0000256" key="4">
    <source>
        <dbReference type="ARBA" id="ARBA00023239"/>
    </source>
</evidence>
<dbReference type="SUPFAM" id="SSF53383">
    <property type="entry name" value="PLP-dependent transferases"/>
    <property type="match status" value="1"/>
</dbReference>
<evidence type="ECO:0000256" key="2">
    <source>
        <dbReference type="ARBA" id="ARBA00009077"/>
    </source>
</evidence>
<dbReference type="GO" id="GO:0016829">
    <property type="term" value="F:lyase activity"/>
    <property type="evidence" value="ECO:0007669"/>
    <property type="project" value="UniProtKB-KW"/>
</dbReference>
<comment type="pathway">
    <text evidence="5">Amino-acid biosynthesis; L-methionine biosynthesis via de novo pathway; L-homocysteine from L-cystathionine: step 1/1.</text>
</comment>
<evidence type="ECO:0000313" key="10">
    <source>
        <dbReference type="Proteomes" id="UP000640426"/>
    </source>
</evidence>
<dbReference type="InterPro" id="IPR015421">
    <property type="entry name" value="PyrdxlP-dep_Trfase_major"/>
</dbReference>
<comment type="catalytic activity">
    <reaction evidence="6">
        <text>L,L-cystathionine + H2O = L-homocysteine + pyruvate + NH4(+)</text>
        <dbReference type="Rhea" id="RHEA:13965"/>
        <dbReference type="ChEBI" id="CHEBI:15361"/>
        <dbReference type="ChEBI" id="CHEBI:15377"/>
        <dbReference type="ChEBI" id="CHEBI:28938"/>
        <dbReference type="ChEBI" id="CHEBI:58161"/>
        <dbReference type="ChEBI" id="CHEBI:58199"/>
    </reaction>
</comment>
<evidence type="ECO:0000256" key="7">
    <source>
        <dbReference type="ARBA" id="ARBA00047625"/>
    </source>
</evidence>
<dbReference type="InterPro" id="IPR006233">
    <property type="entry name" value="Cys_b_lyase_bac"/>
</dbReference>
<dbReference type="Proteomes" id="UP000640426">
    <property type="component" value="Unassembled WGS sequence"/>
</dbReference>
<accession>A0ABS0XJW4</accession>
<name>A0ABS0XJW4_9SPHN</name>
<reference evidence="10" key="1">
    <citation type="submission" date="2020-12" db="EMBL/GenBank/DDBJ databases">
        <title>Hymenobacter sp.</title>
        <authorList>
            <person name="Kim M.K."/>
        </authorList>
    </citation>
    <scope>NUCLEOTIDE SEQUENCE [LARGE SCALE GENOMIC DNA]</scope>
    <source>
        <strain evidence="10">BT553</strain>
    </source>
</reference>
<dbReference type="EMBL" id="JAELXS010000001">
    <property type="protein sequence ID" value="MBJ6120324.1"/>
    <property type="molecule type" value="Genomic_DNA"/>
</dbReference>
<sequence>MSHDSRSDKPATQVVQAGRRPEWTAGIVNPPVWRASTILYDSVAHLRDSAGRDTHHRLFYGRRGTPTQWSLADALTELEPGAEGTFLYPSGVAAIAAALLAILSRGDELLLVDSAYDPTRGLATGLLKRFGITTRFYDPMIGAGIADLIGPNTRAIFMESPGSLTFEVQDILAIVAVAKAHGIATLLDNTWATPLLLPAIAFGIDYTILACTKYIVGHSDVMLGSVTAGPDRFAALRDTSFQLGQHVSPDDAWLGSRGLRTMAIRLKQHGESALKIAHWLNGRPEVATVLHPALPDCPGHDVFVRDFRGPAGLFSFVLNGGDEAARAALIDGLAHFGIGYSWGGYESLAIPVDPHRHRSVTRRDQAGPMIRLQIGLEDADDLIADLDRGLARFAAARG</sequence>